<dbReference type="OrthoDB" id="9797882at2"/>
<gene>
    <name evidence="1" type="ORF">C6570_16175</name>
</gene>
<accession>A0A2S0MI89</accession>
<evidence type="ECO:0000313" key="2">
    <source>
        <dbReference type="Proteomes" id="UP000239709"/>
    </source>
</evidence>
<protein>
    <submittedName>
        <fullName evidence="1">Uncharacterized protein</fullName>
    </submittedName>
</protein>
<dbReference type="Proteomes" id="UP000239709">
    <property type="component" value="Chromosome"/>
</dbReference>
<organism evidence="1 2">
    <name type="scientific">Ottowia oryzae</name>
    <dbReference type="NCBI Taxonomy" id="2109914"/>
    <lineage>
        <taxon>Bacteria</taxon>
        <taxon>Pseudomonadati</taxon>
        <taxon>Pseudomonadota</taxon>
        <taxon>Betaproteobacteria</taxon>
        <taxon>Burkholderiales</taxon>
        <taxon>Comamonadaceae</taxon>
        <taxon>Ottowia</taxon>
    </lineage>
</organism>
<name>A0A2S0MI89_9BURK</name>
<dbReference type="RefSeq" id="WP_106704135.1">
    <property type="nucleotide sequence ID" value="NZ_CP027666.1"/>
</dbReference>
<evidence type="ECO:0000313" key="1">
    <source>
        <dbReference type="EMBL" id="AVO35589.1"/>
    </source>
</evidence>
<sequence>MTAQPSAPAPRTLWHVVYGGPQHGVMLRKLERAGGFKAIEPLVERLMWQGRAEANVRFFVAHADASTPDTPSPDALEMAVLKLAWRLAPTWRVTRTPGGLSGEWRAEPDAAPPPTLPGGCWQIRWDCLASQAYQPTALLGGQANGW</sequence>
<dbReference type="AlphaFoldDB" id="A0A2S0MI89"/>
<dbReference type="EMBL" id="CP027666">
    <property type="protein sequence ID" value="AVO35589.1"/>
    <property type="molecule type" value="Genomic_DNA"/>
</dbReference>
<keyword evidence="2" id="KW-1185">Reference proteome</keyword>
<reference evidence="1 2" key="1">
    <citation type="submission" date="2018-03" db="EMBL/GenBank/DDBJ databases">
        <title>Genome sequencing of Ottowia sp.</title>
        <authorList>
            <person name="Kim S.-J."/>
            <person name="Heo J."/>
            <person name="Kwon S.-W."/>
        </authorList>
    </citation>
    <scope>NUCLEOTIDE SEQUENCE [LARGE SCALE GENOMIC DNA]</scope>
    <source>
        <strain evidence="1 2">KADR8-3</strain>
    </source>
</reference>
<dbReference type="KEGG" id="otk:C6570_16175"/>
<proteinExistence type="predicted"/>